<comment type="caution">
    <text evidence="1">The sequence shown here is derived from an EMBL/GenBank/DDBJ whole genome shotgun (WGS) entry which is preliminary data.</text>
</comment>
<dbReference type="EMBL" id="BMZC01000010">
    <property type="protein sequence ID" value="GGZ73136.1"/>
    <property type="molecule type" value="Genomic_DNA"/>
</dbReference>
<dbReference type="InterPro" id="IPR008257">
    <property type="entry name" value="Pept_M19"/>
</dbReference>
<evidence type="ECO:0000313" key="1">
    <source>
        <dbReference type="EMBL" id="GGZ73136.1"/>
    </source>
</evidence>
<organism evidence="1 2">
    <name type="scientific">Paraglaciecola chathamensis</name>
    <dbReference type="NCBI Taxonomy" id="368405"/>
    <lineage>
        <taxon>Bacteria</taxon>
        <taxon>Pseudomonadati</taxon>
        <taxon>Pseudomonadota</taxon>
        <taxon>Gammaproteobacteria</taxon>
        <taxon>Alteromonadales</taxon>
        <taxon>Alteromonadaceae</taxon>
        <taxon>Paraglaciecola</taxon>
    </lineage>
</organism>
<sequence length="374" mass="40262">MLGIAVVFIFGPLHIDKQSNVVVAVNLPKVSADTAAFHQTLTIADMHEDILLWNRALLERHDHGHTDVPRLIEGNVSLQIFAAVTKSPKDLNYESNPSDSDMITPLVMFQRWPVRTWFSLKERALYQAQKLHTAAAESQGKLFVVTSAADLSDYLASRRTGAQTLSGLLAIEGLHAIEGDLANLDDLFNAGYRMMGLTHFFDNKVAGSAHGLQKGGLTDLGKQVLARMEQLGIVVDLAHLSPTAISEVLATVTKPVVVSHTGVQGTCPGVRNLTDDQLLKIAHNGGVVGLGYWGGAICDVSPKSFAKAARYVADLVGVEHIGLGSDFDGYVTTGFDTAQLQYITQALVDAGFTQSEIRLIMGGNTVRLLKAVLP</sequence>
<dbReference type="InterPro" id="IPR032466">
    <property type="entry name" value="Metal_Hydrolase"/>
</dbReference>
<dbReference type="SUPFAM" id="SSF51556">
    <property type="entry name" value="Metallo-dependent hydrolases"/>
    <property type="match status" value="1"/>
</dbReference>
<gene>
    <name evidence="1" type="ORF">GCM10011274_34420</name>
</gene>
<dbReference type="Proteomes" id="UP000622604">
    <property type="component" value="Unassembled WGS sequence"/>
</dbReference>
<dbReference type="GO" id="GO:0070573">
    <property type="term" value="F:metallodipeptidase activity"/>
    <property type="evidence" value="ECO:0007669"/>
    <property type="project" value="InterPro"/>
</dbReference>
<name>A0A8H9IC04_9ALTE</name>
<accession>A0A8H9IC04</accession>
<proteinExistence type="predicted"/>
<evidence type="ECO:0000313" key="2">
    <source>
        <dbReference type="Proteomes" id="UP000622604"/>
    </source>
</evidence>
<dbReference type="AlphaFoldDB" id="A0A8H9IC04"/>
<reference evidence="1" key="1">
    <citation type="journal article" date="2014" name="Int. J. Syst. Evol. Microbiol.">
        <title>Complete genome sequence of Corynebacterium casei LMG S-19264T (=DSM 44701T), isolated from a smear-ripened cheese.</title>
        <authorList>
            <consortium name="US DOE Joint Genome Institute (JGI-PGF)"/>
            <person name="Walter F."/>
            <person name="Albersmeier A."/>
            <person name="Kalinowski J."/>
            <person name="Ruckert C."/>
        </authorList>
    </citation>
    <scope>NUCLEOTIDE SEQUENCE</scope>
    <source>
        <strain evidence="1">KCTC 32337</strain>
    </source>
</reference>
<dbReference type="Gene3D" id="3.20.20.140">
    <property type="entry name" value="Metal-dependent hydrolases"/>
    <property type="match status" value="1"/>
</dbReference>
<dbReference type="PANTHER" id="PTHR10443">
    <property type="entry name" value="MICROSOMAL DIPEPTIDASE"/>
    <property type="match status" value="1"/>
</dbReference>
<dbReference type="PANTHER" id="PTHR10443:SF12">
    <property type="entry name" value="DIPEPTIDASE"/>
    <property type="match status" value="1"/>
</dbReference>
<dbReference type="Pfam" id="PF01244">
    <property type="entry name" value="Peptidase_M19"/>
    <property type="match status" value="1"/>
</dbReference>
<dbReference type="PROSITE" id="PS51365">
    <property type="entry name" value="RENAL_DIPEPTIDASE_2"/>
    <property type="match status" value="1"/>
</dbReference>
<protein>
    <submittedName>
        <fullName evidence="1">Dipeptidase</fullName>
    </submittedName>
</protein>
<dbReference type="GO" id="GO:0006508">
    <property type="term" value="P:proteolysis"/>
    <property type="evidence" value="ECO:0007669"/>
    <property type="project" value="InterPro"/>
</dbReference>
<reference evidence="1" key="2">
    <citation type="submission" date="2020-09" db="EMBL/GenBank/DDBJ databases">
        <authorList>
            <person name="Sun Q."/>
            <person name="Kim S."/>
        </authorList>
    </citation>
    <scope>NUCLEOTIDE SEQUENCE</scope>
    <source>
        <strain evidence="1">KCTC 32337</strain>
    </source>
</reference>
<dbReference type="CDD" id="cd01301">
    <property type="entry name" value="rDP_like"/>
    <property type="match status" value="1"/>
</dbReference>